<dbReference type="KEGG" id="sari:H5J25_02950"/>
<proteinExistence type="predicted"/>
<accession>A0A974S4R9</accession>
<evidence type="ECO:0000256" key="1">
    <source>
        <dbReference type="SAM" id="SignalP"/>
    </source>
</evidence>
<dbReference type="AlphaFoldDB" id="A0A974S4R9"/>
<keyword evidence="3" id="KW-1185">Reference proteome</keyword>
<keyword evidence="1" id="KW-0732">Signal</keyword>
<protein>
    <submittedName>
        <fullName evidence="2">Uncharacterized protein</fullName>
    </submittedName>
</protein>
<dbReference type="EMBL" id="CP061035">
    <property type="protein sequence ID" value="QQV77754.1"/>
    <property type="molecule type" value="Genomic_DNA"/>
</dbReference>
<organism evidence="2 3">
    <name type="scientific">Sphingomonas aliaeris</name>
    <dbReference type="NCBI Taxonomy" id="2759526"/>
    <lineage>
        <taxon>Bacteria</taxon>
        <taxon>Pseudomonadati</taxon>
        <taxon>Pseudomonadota</taxon>
        <taxon>Alphaproteobacteria</taxon>
        <taxon>Sphingomonadales</taxon>
        <taxon>Sphingomonadaceae</taxon>
        <taxon>Sphingomonas</taxon>
    </lineage>
</organism>
<evidence type="ECO:0000313" key="3">
    <source>
        <dbReference type="Proteomes" id="UP000595894"/>
    </source>
</evidence>
<sequence length="65" mass="6848">MKRFALFLLAPFAGFAPATAQTPPPVQPAPATPTDYASAATWLCRPGAQDACSNADLSWARIRTA</sequence>
<dbReference type="Proteomes" id="UP000595894">
    <property type="component" value="Chromosome"/>
</dbReference>
<feature type="chain" id="PRO_5037379227" evidence="1">
    <location>
        <begin position="21"/>
        <end position="65"/>
    </location>
</feature>
<feature type="signal peptide" evidence="1">
    <location>
        <begin position="1"/>
        <end position="20"/>
    </location>
</feature>
<name>A0A974S4R9_9SPHN</name>
<reference evidence="3" key="1">
    <citation type="submission" date="2020-09" db="EMBL/GenBank/DDBJ databases">
        <title>Sphingomonas sp., a new species isolated from pork steak.</title>
        <authorList>
            <person name="Heidler von Heilborn D."/>
        </authorList>
    </citation>
    <scope>NUCLEOTIDE SEQUENCE [LARGE SCALE GENOMIC DNA]</scope>
</reference>
<gene>
    <name evidence="2" type="ORF">H5J25_02950</name>
</gene>
<dbReference type="RefSeq" id="WP_202094600.1">
    <property type="nucleotide sequence ID" value="NZ_CP061035.1"/>
</dbReference>
<evidence type="ECO:0000313" key="2">
    <source>
        <dbReference type="EMBL" id="QQV77754.1"/>
    </source>
</evidence>